<comment type="similarity">
    <text evidence="1">Belongs to the carnosine N-methyltransferase family.</text>
</comment>
<dbReference type="Proteomes" id="UP000006039">
    <property type="component" value="Unassembled WGS sequence"/>
</dbReference>
<reference evidence="8" key="5">
    <citation type="submission" date="2018-04" db="UniProtKB">
        <authorList>
            <consortium name="EnsemblFungi"/>
        </authorList>
    </citation>
    <scope>IDENTIFICATION</scope>
    <source>
        <strain evidence="8">R3-111a-1</strain>
    </source>
</reference>
<dbReference type="OrthoDB" id="978at2759"/>
<feature type="region of interest" description="Disordered" evidence="6">
    <location>
        <begin position="180"/>
        <end position="213"/>
    </location>
</feature>
<dbReference type="VEuPathDB" id="FungiDB:GGTG_10482"/>
<gene>
    <name evidence="8" type="primary">20350940</name>
    <name evidence="7" type="ORF">GGTG_10482</name>
</gene>
<keyword evidence="9" id="KW-1185">Reference proteome</keyword>
<evidence type="ECO:0000256" key="1">
    <source>
        <dbReference type="ARBA" id="ARBA00010086"/>
    </source>
</evidence>
<dbReference type="STRING" id="644352.J3PAF6"/>
<evidence type="ECO:0000313" key="9">
    <source>
        <dbReference type="Proteomes" id="UP000006039"/>
    </source>
</evidence>
<dbReference type="AlphaFoldDB" id="J3PAF6"/>
<reference evidence="8" key="4">
    <citation type="journal article" date="2015" name="G3 (Bethesda)">
        <title>Genome sequences of three phytopathogenic species of the Magnaporthaceae family of fungi.</title>
        <authorList>
            <person name="Okagaki L.H."/>
            <person name="Nunes C.C."/>
            <person name="Sailsbery J."/>
            <person name="Clay B."/>
            <person name="Brown D."/>
            <person name="John T."/>
            <person name="Oh Y."/>
            <person name="Young N."/>
            <person name="Fitzgerald M."/>
            <person name="Haas B.J."/>
            <person name="Zeng Q."/>
            <person name="Young S."/>
            <person name="Adiconis X."/>
            <person name="Fan L."/>
            <person name="Levin J.Z."/>
            <person name="Mitchell T.K."/>
            <person name="Okubara P.A."/>
            <person name="Farman M.L."/>
            <person name="Kohn L.M."/>
            <person name="Birren B."/>
            <person name="Ma L.-J."/>
            <person name="Dean R.A."/>
        </authorList>
    </citation>
    <scope>NUCLEOTIDE SEQUENCE</scope>
    <source>
        <strain evidence="8">R3-111a-1</strain>
    </source>
</reference>
<evidence type="ECO:0000256" key="3">
    <source>
        <dbReference type="ARBA" id="ARBA00022603"/>
    </source>
</evidence>
<keyword evidence="5" id="KW-0949">S-adenosyl-L-methionine</keyword>
<reference evidence="7" key="2">
    <citation type="submission" date="2010-07" db="EMBL/GenBank/DDBJ databases">
        <authorList>
            <consortium name="The Broad Institute Genome Sequencing Platform"/>
            <consortium name="Broad Institute Genome Sequencing Center for Infectious Disease"/>
            <person name="Ma L.-J."/>
            <person name="Dead R."/>
            <person name="Young S."/>
            <person name="Zeng Q."/>
            <person name="Koehrsen M."/>
            <person name="Alvarado L."/>
            <person name="Berlin A."/>
            <person name="Chapman S.B."/>
            <person name="Chen Z."/>
            <person name="Freedman E."/>
            <person name="Gellesch M."/>
            <person name="Goldberg J."/>
            <person name="Griggs A."/>
            <person name="Gujja S."/>
            <person name="Heilman E.R."/>
            <person name="Heiman D."/>
            <person name="Hepburn T."/>
            <person name="Howarth C."/>
            <person name="Jen D."/>
            <person name="Larson L."/>
            <person name="Mehta T."/>
            <person name="Neiman D."/>
            <person name="Pearson M."/>
            <person name="Roberts A."/>
            <person name="Saif S."/>
            <person name="Shea T."/>
            <person name="Shenoy N."/>
            <person name="Sisk P."/>
            <person name="Stolte C."/>
            <person name="Sykes S."/>
            <person name="Walk T."/>
            <person name="White J."/>
            <person name="Yandava C."/>
            <person name="Haas B."/>
            <person name="Nusbaum C."/>
            <person name="Birren B."/>
        </authorList>
    </citation>
    <scope>NUCLEOTIDE SEQUENCE</scope>
    <source>
        <strain evidence="7">R3-111a-1</strain>
    </source>
</reference>
<dbReference type="PANTHER" id="PTHR12303">
    <property type="entry name" value="CARNOSINE N-METHYLTRANSFERASE"/>
    <property type="match status" value="1"/>
</dbReference>
<dbReference type="GO" id="GO:0032259">
    <property type="term" value="P:methylation"/>
    <property type="evidence" value="ECO:0007669"/>
    <property type="project" value="UniProtKB-KW"/>
</dbReference>
<reference evidence="7" key="3">
    <citation type="submission" date="2010-09" db="EMBL/GenBank/DDBJ databases">
        <title>Annotation of Gaeumannomyces graminis var. tritici R3-111a-1.</title>
        <authorList>
            <consortium name="The Broad Institute Genome Sequencing Platform"/>
            <person name="Ma L.-J."/>
            <person name="Dead R."/>
            <person name="Young S.K."/>
            <person name="Zeng Q."/>
            <person name="Gargeya S."/>
            <person name="Fitzgerald M."/>
            <person name="Haas B."/>
            <person name="Abouelleil A."/>
            <person name="Alvarado L."/>
            <person name="Arachchi H.M."/>
            <person name="Berlin A."/>
            <person name="Brown A."/>
            <person name="Chapman S.B."/>
            <person name="Chen Z."/>
            <person name="Dunbar C."/>
            <person name="Freedman E."/>
            <person name="Gearin G."/>
            <person name="Gellesch M."/>
            <person name="Goldberg J."/>
            <person name="Griggs A."/>
            <person name="Gujja S."/>
            <person name="Heiman D."/>
            <person name="Howarth C."/>
            <person name="Larson L."/>
            <person name="Lui A."/>
            <person name="MacDonald P.J.P."/>
            <person name="Mehta T."/>
            <person name="Montmayeur A."/>
            <person name="Murphy C."/>
            <person name="Neiman D."/>
            <person name="Pearson M."/>
            <person name="Priest M."/>
            <person name="Roberts A."/>
            <person name="Saif S."/>
            <person name="Shea T."/>
            <person name="Shenoy N."/>
            <person name="Sisk P."/>
            <person name="Stolte C."/>
            <person name="Sykes S."/>
            <person name="Yandava C."/>
            <person name="Wortman J."/>
            <person name="Nusbaum C."/>
            <person name="Birren B."/>
        </authorList>
    </citation>
    <scope>NUCLEOTIDE SEQUENCE</scope>
    <source>
        <strain evidence="7">R3-111a-1</strain>
    </source>
</reference>
<dbReference type="Pfam" id="PF07942">
    <property type="entry name" value="CARME"/>
    <property type="match status" value="2"/>
</dbReference>
<accession>J3PAF6</accession>
<dbReference type="GO" id="GO:0030735">
    <property type="term" value="F:carnosine N-methyltransferase activity"/>
    <property type="evidence" value="ECO:0007669"/>
    <property type="project" value="UniProtKB-EC"/>
</dbReference>
<dbReference type="EMBL" id="GL385400">
    <property type="protein sequence ID" value="EJT71222.1"/>
    <property type="molecule type" value="Genomic_DNA"/>
</dbReference>
<reference evidence="9" key="1">
    <citation type="submission" date="2010-07" db="EMBL/GenBank/DDBJ databases">
        <title>The genome sequence of Gaeumannomyces graminis var. tritici strain R3-111a-1.</title>
        <authorList>
            <consortium name="The Broad Institute Genome Sequencing Platform"/>
            <person name="Ma L.-J."/>
            <person name="Dead R."/>
            <person name="Young S."/>
            <person name="Zeng Q."/>
            <person name="Koehrsen M."/>
            <person name="Alvarado L."/>
            <person name="Berlin A."/>
            <person name="Chapman S.B."/>
            <person name="Chen Z."/>
            <person name="Freedman E."/>
            <person name="Gellesch M."/>
            <person name="Goldberg J."/>
            <person name="Griggs A."/>
            <person name="Gujja S."/>
            <person name="Heilman E.R."/>
            <person name="Heiman D."/>
            <person name="Hepburn T."/>
            <person name="Howarth C."/>
            <person name="Jen D."/>
            <person name="Larson L."/>
            <person name="Mehta T."/>
            <person name="Neiman D."/>
            <person name="Pearson M."/>
            <person name="Roberts A."/>
            <person name="Saif S."/>
            <person name="Shea T."/>
            <person name="Shenoy N."/>
            <person name="Sisk P."/>
            <person name="Stolte C."/>
            <person name="Sykes S."/>
            <person name="Walk T."/>
            <person name="White J."/>
            <person name="Yandava C."/>
            <person name="Haas B."/>
            <person name="Nusbaum C."/>
            <person name="Birren B."/>
        </authorList>
    </citation>
    <scope>NUCLEOTIDE SEQUENCE [LARGE SCALE GENOMIC DNA]</scope>
    <source>
        <strain evidence="9">R3-111a-1</strain>
    </source>
</reference>
<dbReference type="SUPFAM" id="SSF53335">
    <property type="entry name" value="S-adenosyl-L-methionine-dependent methyltransferases"/>
    <property type="match status" value="1"/>
</dbReference>
<evidence type="ECO:0000256" key="4">
    <source>
        <dbReference type="ARBA" id="ARBA00022679"/>
    </source>
</evidence>
<dbReference type="PANTHER" id="PTHR12303:SF6">
    <property type="entry name" value="CARNOSINE N-METHYLTRANSFERASE"/>
    <property type="match status" value="1"/>
</dbReference>
<evidence type="ECO:0000256" key="6">
    <source>
        <dbReference type="SAM" id="MobiDB-lite"/>
    </source>
</evidence>
<evidence type="ECO:0000313" key="8">
    <source>
        <dbReference type="EnsemblFungi" id="EJT71222"/>
    </source>
</evidence>
<dbReference type="EnsemblFungi" id="EJT71222">
    <property type="protein sequence ID" value="EJT71222"/>
    <property type="gene ID" value="GGTG_10482"/>
</dbReference>
<keyword evidence="3" id="KW-0489">Methyltransferase</keyword>
<name>J3PAF6_GAET3</name>
<dbReference type="HOGENOM" id="CLU_030612_1_2_1"/>
<evidence type="ECO:0000313" key="7">
    <source>
        <dbReference type="EMBL" id="EJT71222.1"/>
    </source>
</evidence>
<evidence type="ECO:0000256" key="5">
    <source>
        <dbReference type="ARBA" id="ARBA00022691"/>
    </source>
</evidence>
<dbReference type="eggNOG" id="KOG2798">
    <property type="taxonomic scope" value="Eukaryota"/>
</dbReference>
<proteinExistence type="inferred from homology"/>
<organism evidence="7">
    <name type="scientific">Gaeumannomyces tritici (strain R3-111a-1)</name>
    <name type="common">Wheat and barley take-all root rot fungus</name>
    <name type="synonym">Gaeumannomyces graminis var. tritici</name>
    <dbReference type="NCBI Taxonomy" id="644352"/>
    <lineage>
        <taxon>Eukaryota</taxon>
        <taxon>Fungi</taxon>
        <taxon>Dikarya</taxon>
        <taxon>Ascomycota</taxon>
        <taxon>Pezizomycotina</taxon>
        <taxon>Sordariomycetes</taxon>
        <taxon>Sordariomycetidae</taxon>
        <taxon>Magnaporthales</taxon>
        <taxon>Magnaporthaceae</taxon>
        <taxon>Gaeumannomyces</taxon>
    </lineage>
</organism>
<dbReference type="InterPro" id="IPR029063">
    <property type="entry name" value="SAM-dependent_MTases_sf"/>
</dbReference>
<protein>
    <recommendedName>
        <fullName evidence="2">carnosine N-methyltransferase</fullName>
        <ecNumber evidence="2">2.1.1.22</ecNumber>
    </recommendedName>
</protein>
<keyword evidence="4" id="KW-0808">Transferase</keyword>
<dbReference type="GeneID" id="20350940"/>
<dbReference type="EC" id="2.1.1.22" evidence="2"/>
<sequence>MAAAAADDGDWQGVENDVTDPEELGVIHAALDSFFQYSRVAHFNSTHLRRQSFYALPQAHWRLLAAPPFSFLETLDRVDEAIDGNAELGRAIATAGIRSFHMQPQSAAANAATDAGMAAAAATTTACVLPVISGPWTGAAKPSDMDKARSTLRQFYRDWSAEGAREREASYGPVKRFLEEERGRVSQRPSSPARAGGGNNIPIAPAIEEDASSPAPPLKVLVPGAGLGRLVFDLCDLGYEVEGNEISYHQLLASAYVLNRAPRAGCHRIYPWIQTFSNHRSRANQLRSYAIPDVHPATRLGTAPARPGGSMSMTAADFLCLYEQDDQLGRFDAVATVFFLDTAPNLVRYLSCIRGCLREGGVLVNVGPLLWHFENSAPGNRGHDDDGDGEHDPAASTGIADPGSFELTEDEVLALVERVGFEIVRRDEDEGLEAPYIQDPDSMLRTVYRPSSWVARKRAGWRGEV</sequence>
<dbReference type="SMART" id="SM01296">
    <property type="entry name" value="N2227"/>
    <property type="match status" value="1"/>
</dbReference>
<evidence type="ECO:0000256" key="2">
    <source>
        <dbReference type="ARBA" id="ARBA00012003"/>
    </source>
</evidence>
<dbReference type="FunCoup" id="J3PAF6">
    <property type="interactions" value="413"/>
</dbReference>
<dbReference type="Gene3D" id="3.40.50.150">
    <property type="entry name" value="Vaccinia Virus protein VP39"/>
    <property type="match status" value="1"/>
</dbReference>
<feature type="region of interest" description="Disordered" evidence="6">
    <location>
        <begin position="380"/>
        <end position="402"/>
    </location>
</feature>
<dbReference type="InterPro" id="IPR012901">
    <property type="entry name" value="CARME"/>
</dbReference>
<dbReference type="RefSeq" id="XP_009226619.1">
    <property type="nucleotide sequence ID" value="XM_009228355.1"/>
</dbReference>